<dbReference type="GO" id="GO:0016810">
    <property type="term" value="F:hydrolase activity, acting on carbon-nitrogen (but not peptide) bonds"/>
    <property type="evidence" value="ECO:0007669"/>
    <property type="project" value="InterPro"/>
</dbReference>
<dbReference type="InterPro" id="IPR002509">
    <property type="entry name" value="NODB_dom"/>
</dbReference>
<keyword evidence="3" id="KW-0472">Membrane</keyword>
<dbReference type="GO" id="GO:0016020">
    <property type="term" value="C:membrane"/>
    <property type="evidence" value="ECO:0007669"/>
    <property type="project" value="TreeGrafter"/>
</dbReference>
<keyword evidence="1" id="KW-0479">Metal-binding</keyword>
<sequence>MKKFIVFIVTSIMLSGIICVFINIKEREVMSNKENEVNIDGTVKDLNEESVEIKKFNVGEILFNISVIDKESIEKITKLKVIKQKDTVYLNDQPESNSVYLTFDDGPDGEVTPRILDILESYNVKGNFFFLGENAKMYPEVVKRTFDSGNFIGNHTYYHEDLTTLSPEGIKDELEKTEEVISSITGKRTTAMRPPYGASNETVIKVIKDSNSVSILWSIDTLDWSHKEVSSILKVSVK</sequence>
<dbReference type="OrthoDB" id="9806342at2"/>
<evidence type="ECO:0000259" key="4">
    <source>
        <dbReference type="PROSITE" id="PS51677"/>
    </source>
</evidence>
<evidence type="ECO:0000313" key="6">
    <source>
        <dbReference type="Proteomes" id="UP000239471"/>
    </source>
</evidence>
<keyword evidence="6" id="KW-1185">Reference proteome</keyword>
<dbReference type="GO" id="GO:0046872">
    <property type="term" value="F:metal ion binding"/>
    <property type="evidence" value="ECO:0007669"/>
    <property type="project" value="UniProtKB-KW"/>
</dbReference>
<dbReference type="RefSeq" id="WP_106061284.1">
    <property type="nucleotide sequence ID" value="NZ_PVXQ01000064.1"/>
</dbReference>
<dbReference type="CDD" id="cd10917">
    <property type="entry name" value="CE4_NodB_like_6s_7s"/>
    <property type="match status" value="1"/>
</dbReference>
<dbReference type="EMBL" id="PVXQ01000064">
    <property type="protein sequence ID" value="PRR79505.1"/>
    <property type="molecule type" value="Genomic_DNA"/>
</dbReference>
<dbReference type="SUPFAM" id="SSF88713">
    <property type="entry name" value="Glycoside hydrolase/deacetylase"/>
    <property type="match status" value="1"/>
</dbReference>
<evidence type="ECO:0000256" key="1">
    <source>
        <dbReference type="ARBA" id="ARBA00022723"/>
    </source>
</evidence>
<dbReference type="GO" id="GO:0005975">
    <property type="term" value="P:carbohydrate metabolic process"/>
    <property type="evidence" value="ECO:0007669"/>
    <property type="project" value="InterPro"/>
</dbReference>
<feature type="transmembrane region" description="Helical" evidence="3">
    <location>
        <begin position="6"/>
        <end position="24"/>
    </location>
</feature>
<comment type="caution">
    <text evidence="5">The sequence shown here is derived from an EMBL/GenBank/DDBJ whole genome shotgun (WGS) entry which is preliminary data.</text>
</comment>
<dbReference type="EC" id="3.5.1.-" evidence="5"/>
<dbReference type="InterPro" id="IPR050248">
    <property type="entry name" value="Polysacc_deacetylase_ArnD"/>
</dbReference>
<dbReference type="AlphaFoldDB" id="A0A2T0B6L1"/>
<dbReference type="Proteomes" id="UP000239471">
    <property type="component" value="Unassembled WGS sequence"/>
</dbReference>
<protein>
    <submittedName>
        <fullName evidence="5">Peptidoglycan-N-acetylmuramic acid deacetylase PdaA</fullName>
        <ecNumber evidence="5">3.5.1.-</ecNumber>
    </submittedName>
</protein>
<organism evidence="5 6">
    <name type="scientific">Clostridium vincentii</name>
    <dbReference type="NCBI Taxonomy" id="52704"/>
    <lineage>
        <taxon>Bacteria</taxon>
        <taxon>Bacillati</taxon>
        <taxon>Bacillota</taxon>
        <taxon>Clostridia</taxon>
        <taxon>Eubacteriales</taxon>
        <taxon>Clostridiaceae</taxon>
        <taxon>Clostridium</taxon>
    </lineage>
</organism>
<evidence type="ECO:0000313" key="5">
    <source>
        <dbReference type="EMBL" id="PRR79505.1"/>
    </source>
</evidence>
<gene>
    <name evidence="5" type="primary">pdaA_2</name>
    <name evidence="5" type="ORF">CLVI_33500</name>
</gene>
<dbReference type="PANTHER" id="PTHR10587:SF133">
    <property type="entry name" value="CHITIN DEACETYLASE 1-RELATED"/>
    <property type="match status" value="1"/>
</dbReference>
<evidence type="ECO:0000256" key="3">
    <source>
        <dbReference type="SAM" id="Phobius"/>
    </source>
</evidence>
<accession>A0A2T0B6L1</accession>
<keyword evidence="3" id="KW-0812">Transmembrane</keyword>
<dbReference type="PANTHER" id="PTHR10587">
    <property type="entry name" value="GLYCOSYL TRANSFERASE-RELATED"/>
    <property type="match status" value="1"/>
</dbReference>
<dbReference type="Pfam" id="PF01522">
    <property type="entry name" value="Polysacc_deac_1"/>
    <property type="match status" value="1"/>
</dbReference>
<dbReference type="Gene3D" id="3.20.20.370">
    <property type="entry name" value="Glycoside hydrolase/deacetylase"/>
    <property type="match status" value="1"/>
</dbReference>
<name>A0A2T0B6L1_9CLOT</name>
<keyword evidence="3" id="KW-1133">Transmembrane helix</keyword>
<keyword evidence="2 5" id="KW-0378">Hydrolase</keyword>
<proteinExistence type="predicted"/>
<dbReference type="InterPro" id="IPR011330">
    <property type="entry name" value="Glyco_hydro/deAcase_b/a-brl"/>
</dbReference>
<reference evidence="5 6" key="1">
    <citation type="submission" date="2018-03" db="EMBL/GenBank/DDBJ databases">
        <title>Genome sequence of Clostridium vincentii DSM 10228.</title>
        <authorList>
            <person name="Poehlein A."/>
            <person name="Daniel R."/>
        </authorList>
    </citation>
    <scope>NUCLEOTIDE SEQUENCE [LARGE SCALE GENOMIC DNA]</scope>
    <source>
        <strain evidence="5 6">DSM 10228</strain>
    </source>
</reference>
<dbReference type="PROSITE" id="PS51677">
    <property type="entry name" value="NODB"/>
    <property type="match status" value="1"/>
</dbReference>
<evidence type="ECO:0000256" key="2">
    <source>
        <dbReference type="ARBA" id="ARBA00022801"/>
    </source>
</evidence>
<feature type="domain" description="NodB homology" evidence="4">
    <location>
        <begin position="97"/>
        <end position="238"/>
    </location>
</feature>